<dbReference type="Proteomes" id="UP001595526">
    <property type="component" value="Unassembled WGS sequence"/>
</dbReference>
<dbReference type="RefSeq" id="WP_379023570.1">
    <property type="nucleotide sequence ID" value="NZ_JBHRTA010000038.1"/>
</dbReference>
<dbReference type="EMBL" id="JBHRTA010000038">
    <property type="protein sequence ID" value="MFC3198679.1"/>
    <property type="molecule type" value="Genomic_DNA"/>
</dbReference>
<evidence type="ECO:0000313" key="1">
    <source>
        <dbReference type="EMBL" id="MFC3198679.1"/>
    </source>
</evidence>
<evidence type="ECO:0008006" key="3">
    <source>
        <dbReference type="Google" id="ProtNLM"/>
    </source>
</evidence>
<gene>
    <name evidence="1" type="ORF">ACFOET_13720</name>
</gene>
<name>A0ABV7JKQ6_9SPHI</name>
<reference evidence="2" key="1">
    <citation type="journal article" date="2019" name="Int. J. Syst. Evol. Microbiol.">
        <title>The Global Catalogue of Microorganisms (GCM) 10K type strain sequencing project: providing services to taxonomists for standard genome sequencing and annotation.</title>
        <authorList>
            <consortium name="The Broad Institute Genomics Platform"/>
            <consortium name="The Broad Institute Genome Sequencing Center for Infectious Disease"/>
            <person name="Wu L."/>
            <person name="Ma J."/>
        </authorList>
    </citation>
    <scope>NUCLEOTIDE SEQUENCE [LARGE SCALE GENOMIC DNA]</scope>
    <source>
        <strain evidence="2">KCTC 52416</strain>
    </source>
</reference>
<comment type="caution">
    <text evidence="1">The sequence shown here is derived from an EMBL/GenBank/DDBJ whole genome shotgun (WGS) entry which is preliminary data.</text>
</comment>
<accession>A0ABV7JKQ6</accession>
<organism evidence="1 2">
    <name type="scientific">Parapedobacter deserti</name>
    <dbReference type="NCBI Taxonomy" id="1912957"/>
    <lineage>
        <taxon>Bacteria</taxon>
        <taxon>Pseudomonadati</taxon>
        <taxon>Bacteroidota</taxon>
        <taxon>Sphingobacteriia</taxon>
        <taxon>Sphingobacteriales</taxon>
        <taxon>Sphingobacteriaceae</taxon>
        <taxon>Parapedobacter</taxon>
    </lineage>
</organism>
<keyword evidence="2" id="KW-1185">Reference proteome</keyword>
<sequence>MCRLRFYWDCCIHFVLAKSRHGTHSPFVYRLVDEVIYARQRMGEPKNKVKRLIARLAYRFSAQHVYEFGAGLPCGPLDFVVAEAKNPELLSHQLWQYWHALHHGSVLIVLDIYRDERMKRLWQAIKRKPEVTVTVDLFHAGLVFFHPGQAKEDFKIRYY</sequence>
<proteinExistence type="predicted"/>
<protein>
    <recommendedName>
        <fullName evidence="3">Class I SAM-dependent methyltransferase</fullName>
    </recommendedName>
</protein>
<evidence type="ECO:0000313" key="2">
    <source>
        <dbReference type="Proteomes" id="UP001595526"/>
    </source>
</evidence>